<protein>
    <submittedName>
        <fullName evidence="2">Uncharacterized protein</fullName>
    </submittedName>
</protein>
<evidence type="ECO:0000313" key="3">
    <source>
        <dbReference type="Proteomes" id="UP000231263"/>
    </source>
</evidence>
<keyword evidence="1" id="KW-0812">Transmembrane</keyword>
<evidence type="ECO:0000313" key="2">
    <source>
        <dbReference type="EMBL" id="PJA45983.1"/>
    </source>
</evidence>
<organism evidence="2 3">
    <name type="scientific">Candidatus Uhrbacteria bacterium CG_4_9_14_3_um_filter_41_35</name>
    <dbReference type="NCBI Taxonomy" id="1975034"/>
    <lineage>
        <taxon>Bacteria</taxon>
        <taxon>Candidatus Uhriibacteriota</taxon>
    </lineage>
</organism>
<reference evidence="3" key="1">
    <citation type="submission" date="2017-09" db="EMBL/GenBank/DDBJ databases">
        <title>Depth-based differentiation of microbial function through sediment-hosted aquifers and enrichment of novel symbionts in the deep terrestrial subsurface.</title>
        <authorList>
            <person name="Probst A.J."/>
            <person name="Ladd B."/>
            <person name="Jarett J.K."/>
            <person name="Geller-Mcgrath D.E."/>
            <person name="Sieber C.M.K."/>
            <person name="Emerson J.B."/>
            <person name="Anantharaman K."/>
            <person name="Thomas B.C."/>
            <person name="Malmstrom R."/>
            <person name="Stieglmeier M."/>
            <person name="Klingl A."/>
            <person name="Woyke T."/>
            <person name="Ryan C.M."/>
            <person name="Banfield J.F."/>
        </authorList>
    </citation>
    <scope>NUCLEOTIDE SEQUENCE [LARGE SCALE GENOMIC DNA]</scope>
</reference>
<feature type="transmembrane region" description="Helical" evidence="1">
    <location>
        <begin position="83"/>
        <end position="115"/>
    </location>
</feature>
<evidence type="ECO:0000256" key="1">
    <source>
        <dbReference type="SAM" id="Phobius"/>
    </source>
</evidence>
<keyword evidence="1" id="KW-0472">Membrane</keyword>
<dbReference type="Proteomes" id="UP000231263">
    <property type="component" value="Unassembled WGS sequence"/>
</dbReference>
<keyword evidence="1" id="KW-1133">Transmembrane helix</keyword>
<comment type="caution">
    <text evidence="2">The sequence shown here is derived from an EMBL/GenBank/DDBJ whole genome shotgun (WGS) entry which is preliminary data.</text>
</comment>
<proteinExistence type="predicted"/>
<gene>
    <name evidence="2" type="ORF">CO173_03860</name>
</gene>
<dbReference type="AlphaFoldDB" id="A0A2M7XDN5"/>
<name>A0A2M7XDN5_9BACT</name>
<sequence>MLTLKYFFLDFFGSLLRWPVWWYSSGLVYVVKQLVLGIQGYAKSLAVGVWIKNLFVPMFGQNDWQSRLISFGMRVFQIIARSIFVMLWSVLMMIVFLIYIILPIFAVTGLIYQIFGLLLGV</sequence>
<dbReference type="EMBL" id="PFWT01000019">
    <property type="protein sequence ID" value="PJA45983.1"/>
    <property type="molecule type" value="Genomic_DNA"/>
</dbReference>
<accession>A0A2M7XDN5</accession>
<feature type="transmembrane region" description="Helical" evidence="1">
    <location>
        <begin position="20"/>
        <end position="42"/>
    </location>
</feature>